<proteinExistence type="predicted"/>
<feature type="signal peptide" evidence="1">
    <location>
        <begin position="1"/>
        <end position="27"/>
    </location>
</feature>
<comment type="caution">
    <text evidence="3">The sequence shown here is derived from an EMBL/GenBank/DDBJ whole genome shotgun (WGS) entry which is preliminary data.</text>
</comment>
<name>A0ABT3Q9Z2_9PROT</name>
<gene>
    <name evidence="3" type="ORF">OQ252_11980</name>
</gene>
<evidence type="ECO:0000256" key="1">
    <source>
        <dbReference type="SAM" id="SignalP"/>
    </source>
</evidence>
<dbReference type="SMART" id="SM00754">
    <property type="entry name" value="CHRD"/>
    <property type="match status" value="1"/>
</dbReference>
<dbReference type="Pfam" id="PF07452">
    <property type="entry name" value="CHRD"/>
    <property type="match status" value="1"/>
</dbReference>
<accession>A0ABT3Q9Z2</accession>
<dbReference type="RefSeq" id="WP_166123364.1">
    <property type="nucleotide sequence ID" value="NZ_JAPIUX010000022.1"/>
</dbReference>
<feature type="chain" id="PRO_5045878888" evidence="1">
    <location>
        <begin position="28"/>
        <end position="146"/>
    </location>
</feature>
<organism evidence="3 4">
    <name type="scientific">Acetobacter farinalis</name>
    <dbReference type="NCBI Taxonomy" id="1260984"/>
    <lineage>
        <taxon>Bacteria</taxon>
        <taxon>Pseudomonadati</taxon>
        <taxon>Pseudomonadota</taxon>
        <taxon>Alphaproteobacteria</taxon>
        <taxon>Acetobacterales</taxon>
        <taxon>Acetobacteraceae</taxon>
        <taxon>Acetobacter</taxon>
    </lineage>
</organism>
<evidence type="ECO:0000259" key="2">
    <source>
        <dbReference type="PROSITE" id="PS50933"/>
    </source>
</evidence>
<dbReference type="Proteomes" id="UP001526446">
    <property type="component" value="Unassembled WGS sequence"/>
</dbReference>
<feature type="domain" description="CHRD" evidence="2">
    <location>
        <begin position="29"/>
        <end position="146"/>
    </location>
</feature>
<reference evidence="3 4" key="1">
    <citation type="submission" date="2022-11" db="EMBL/GenBank/DDBJ databases">
        <title>Genome sequencing of Acetobacter type strain.</title>
        <authorList>
            <person name="Heo J."/>
            <person name="Lee D."/>
            <person name="Han B.-H."/>
            <person name="Hong S.-B."/>
            <person name="Kwon S.-W."/>
        </authorList>
    </citation>
    <scope>NUCLEOTIDE SEQUENCE [LARGE SCALE GENOMIC DNA]</scope>
    <source>
        <strain evidence="3 4">KACC 21251</strain>
    </source>
</reference>
<protein>
    <submittedName>
        <fullName evidence="3">CHRD domain-containing protein</fullName>
    </submittedName>
</protein>
<keyword evidence="4" id="KW-1185">Reference proteome</keyword>
<evidence type="ECO:0000313" key="4">
    <source>
        <dbReference type="Proteomes" id="UP001526446"/>
    </source>
</evidence>
<dbReference type="InterPro" id="IPR010895">
    <property type="entry name" value="CHRD"/>
</dbReference>
<evidence type="ECO:0000313" key="3">
    <source>
        <dbReference type="EMBL" id="MCX2562108.1"/>
    </source>
</evidence>
<keyword evidence="1" id="KW-0732">Signal</keyword>
<dbReference type="PROSITE" id="PS50933">
    <property type="entry name" value="CHRD"/>
    <property type="match status" value="1"/>
</dbReference>
<dbReference type="EMBL" id="JAPIUX010000022">
    <property type="protein sequence ID" value="MCX2562108.1"/>
    <property type="molecule type" value="Genomic_DNA"/>
</dbReference>
<sequence>MISPCNPIMGAVLALSLTGAIASPASAQRSILFSGALGGVEQHAPEHVSGHVVALYYPGAHVLRYTVTWGGLSGPVTQVQLHGPATPGQNAPPLITIKGPYSSPMSGGVMLNAAQAEELAAGKVYMNLQTTAHPDGEARGWLRQEK</sequence>